<dbReference type="InterPro" id="IPR039420">
    <property type="entry name" value="WalR-like"/>
</dbReference>
<dbReference type="GO" id="GO:0006355">
    <property type="term" value="P:regulation of DNA-templated transcription"/>
    <property type="evidence" value="ECO:0007669"/>
    <property type="project" value="InterPro"/>
</dbReference>
<feature type="domain" description="HTH luxR-type" evidence="6">
    <location>
        <begin position="170"/>
        <end position="235"/>
    </location>
</feature>
<dbReference type="Proteomes" id="UP000075787">
    <property type="component" value="Unassembled WGS sequence"/>
</dbReference>
<evidence type="ECO:0000256" key="1">
    <source>
        <dbReference type="ARBA" id="ARBA00022553"/>
    </source>
</evidence>
<dbReference type="GO" id="GO:0003677">
    <property type="term" value="F:DNA binding"/>
    <property type="evidence" value="ECO:0007669"/>
    <property type="project" value="UniProtKB-KW"/>
</dbReference>
<evidence type="ECO:0000256" key="5">
    <source>
        <dbReference type="PROSITE-ProRule" id="PRU00169"/>
    </source>
</evidence>
<dbReference type="Pfam" id="PF00072">
    <property type="entry name" value="Response_reg"/>
    <property type="match status" value="1"/>
</dbReference>
<dbReference type="InterPro" id="IPR001789">
    <property type="entry name" value="Sig_transdc_resp-reg_receiver"/>
</dbReference>
<dbReference type="Gene3D" id="3.40.50.2300">
    <property type="match status" value="1"/>
</dbReference>
<dbReference type="RefSeq" id="WP_062761805.1">
    <property type="nucleotide sequence ID" value="NZ_CP121042.1"/>
</dbReference>
<organism evidence="8 9">
    <name type="scientific">Tistrella mobilis</name>
    <dbReference type="NCBI Taxonomy" id="171437"/>
    <lineage>
        <taxon>Bacteria</taxon>
        <taxon>Pseudomonadati</taxon>
        <taxon>Pseudomonadota</taxon>
        <taxon>Alphaproteobacteria</taxon>
        <taxon>Geminicoccales</taxon>
        <taxon>Geminicoccaceae</taxon>
        <taxon>Tistrella</taxon>
    </lineage>
</organism>
<dbReference type="EMBL" id="LPZR01000036">
    <property type="protein sequence ID" value="KYO56816.1"/>
    <property type="molecule type" value="Genomic_DNA"/>
</dbReference>
<dbReference type="InterPro" id="IPR058245">
    <property type="entry name" value="NreC/VraR/RcsB-like_REC"/>
</dbReference>
<dbReference type="InterPro" id="IPR000792">
    <property type="entry name" value="Tscrpt_reg_LuxR_C"/>
</dbReference>
<dbReference type="PRINTS" id="PR00038">
    <property type="entry name" value="HTHLUXR"/>
</dbReference>
<keyword evidence="1 5" id="KW-0597">Phosphoprotein</keyword>
<dbReference type="SMART" id="SM00421">
    <property type="entry name" value="HTH_LUXR"/>
    <property type="match status" value="1"/>
</dbReference>
<keyword evidence="2" id="KW-0805">Transcription regulation</keyword>
<evidence type="ECO:0000313" key="9">
    <source>
        <dbReference type="Proteomes" id="UP000075787"/>
    </source>
</evidence>
<keyword evidence="4" id="KW-0804">Transcription</keyword>
<dbReference type="CDD" id="cd06170">
    <property type="entry name" value="LuxR_C_like"/>
    <property type="match status" value="1"/>
</dbReference>
<dbReference type="PROSITE" id="PS50043">
    <property type="entry name" value="HTH_LUXR_2"/>
    <property type="match status" value="1"/>
</dbReference>
<evidence type="ECO:0000256" key="2">
    <source>
        <dbReference type="ARBA" id="ARBA00023015"/>
    </source>
</evidence>
<reference evidence="8 9" key="1">
    <citation type="submission" date="2015-12" db="EMBL/GenBank/DDBJ databases">
        <title>Genome sequence of Tistrella mobilis MCCC 1A02139.</title>
        <authorList>
            <person name="Lu L."/>
            <person name="Lai Q."/>
            <person name="Shao Z."/>
            <person name="Qian P."/>
        </authorList>
    </citation>
    <scope>NUCLEOTIDE SEQUENCE [LARGE SCALE GENOMIC DNA]</scope>
    <source>
        <strain evidence="8 9">MCCC 1A02139</strain>
    </source>
</reference>
<feature type="domain" description="Response regulatory" evidence="7">
    <location>
        <begin position="10"/>
        <end position="135"/>
    </location>
</feature>
<feature type="modified residue" description="4-aspartylphosphate" evidence="5">
    <location>
        <position position="70"/>
    </location>
</feature>
<dbReference type="InterPro" id="IPR011006">
    <property type="entry name" value="CheY-like_superfamily"/>
</dbReference>
<dbReference type="GO" id="GO:0000160">
    <property type="term" value="P:phosphorelay signal transduction system"/>
    <property type="evidence" value="ECO:0007669"/>
    <property type="project" value="InterPro"/>
</dbReference>
<evidence type="ECO:0000256" key="4">
    <source>
        <dbReference type="ARBA" id="ARBA00023163"/>
    </source>
</evidence>
<dbReference type="AlphaFoldDB" id="A0A162LSE4"/>
<protein>
    <submittedName>
        <fullName evidence="8">LuxR family transcriptional regulator</fullName>
    </submittedName>
</protein>
<name>A0A162LSE4_9PROT</name>
<accession>A0A162LSE4</accession>
<dbReference type="PANTHER" id="PTHR43214">
    <property type="entry name" value="TWO-COMPONENT RESPONSE REGULATOR"/>
    <property type="match status" value="1"/>
</dbReference>
<dbReference type="PROSITE" id="PS00622">
    <property type="entry name" value="HTH_LUXR_1"/>
    <property type="match status" value="1"/>
</dbReference>
<evidence type="ECO:0000259" key="7">
    <source>
        <dbReference type="PROSITE" id="PS50110"/>
    </source>
</evidence>
<dbReference type="SMART" id="SM00448">
    <property type="entry name" value="REC"/>
    <property type="match status" value="1"/>
</dbReference>
<evidence type="ECO:0000256" key="3">
    <source>
        <dbReference type="ARBA" id="ARBA00023125"/>
    </source>
</evidence>
<dbReference type="SUPFAM" id="SSF46894">
    <property type="entry name" value="C-terminal effector domain of the bipartite response regulators"/>
    <property type="match status" value="1"/>
</dbReference>
<proteinExistence type="predicted"/>
<dbReference type="InterPro" id="IPR016032">
    <property type="entry name" value="Sig_transdc_resp-reg_C-effctor"/>
</dbReference>
<comment type="caution">
    <text evidence="8">The sequence shown here is derived from an EMBL/GenBank/DDBJ whole genome shotgun (WGS) entry which is preliminary data.</text>
</comment>
<dbReference type="OrthoDB" id="5292887at2"/>
<dbReference type="PANTHER" id="PTHR43214:SF41">
    <property type="entry name" value="NITRATE_NITRITE RESPONSE REGULATOR PROTEIN NARP"/>
    <property type="match status" value="1"/>
</dbReference>
<dbReference type="PROSITE" id="PS50110">
    <property type="entry name" value="RESPONSE_REGULATORY"/>
    <property type="match status" value="1"/>
</dbReference>
<evidence type="ECO:0000313" key="8">
    <source>
        <dbReference type="EMBL" id="KYO56816.1"/>
    </source>
</evidence>
<gene>
    <name evidence="8" type="ORF">AUP44_21655</name>
</gene>
<sequence length="237" mass="25022">MSGSSTEQRIGLVIEDLAPTRAWLVEMLTLTFPGIRVVTADSLASARTAMAGCFGPVDAARSVPHLALVDLGLPDGSGIELIRELACARPDVMPIVTTIYDDDGHLFDAITAGAQGYLLKDQDAGLLAQYLRRIERGDPPLSPSIARRILARLRSPAAPVPAAPGATLAPADPDVTLTPREIEVLSLLGRGLRNAEVARLLSLSEHTIAGYVKAIYAKLSICSRAEAALEAAKRGLV</sequence>
<dbReference type="CDD" id="cd17535">
    <property type="entry name" value="REC_NarL-like"/>
    <property type="match status" value="1"/>
</dbReference>
<dbReference type="Pfam" id="PF00196">
    <property type="entry name" value="GerE"/>
    <property type="match status" value="1"/>
</dbReference>
<evidence type="ECO:0000259" key="6">
    <source>
        <dbReference type="PROSITE" id="PS50043"/>
    </source>
</evidence>
<dbReference type="GeneID" id="97239012"/>
<dbReference type="SUPFAM" id="SSF52172">
    <property type="entry name" value="CheY-like"/>
    <property type="match status" value="1"/>
</dbReference>
<keyword evidence="3" id="KW-0238">DNA-binding</keyword>